<name>A0A4Z2J2H2_9TELE</name>
<comment type="caution">
    <text evidence="2">The sequence shown here is derived from an EMBL/GenBank/DDBJ whole genome shotgun (WGS) entry which is preliminary data.</text>
</comment>
<organism evidence="2 3">
    <name type="scientific">Liparis tanakae</name>
    <name type="common">Tanaka's snailfish</name>
    <dbReference type="NCBI Taxonomy" id="230148"/>
    <lineage>
        <taxon>Eukaryota</taxon>
        <taxon>Metazoa</taxon>
        <taxon>Chordata</taxon>
        <taxon>Craniata</taxon>
        <taxon>Vertebrata</taxon>
        <taxon>Euteleostomi</taxon>
        <taxon>Actinopterygii</taxon>
        <taxon>Neopterygii</taxon>
        <taxon>Teleostei</taxon>
        <taxon>Neoteleostei</taxon>
        <taxon>Acanthomorphata</taxon>
        <taxon>Eupercaria</taxon>
        <taxon>Perciformes</taxon>
        <taxon>Cottioidei</taxon>
        <taxon>Cottales</taxon>
        <taxon>Liparidae</taxon>
        <taxon>Liparis</taxon>
    </lineage>
</organism>
<feature type="region of interest" description="Disordered" evidence="1">
    <location>
        <begin position="78"/>
        <end position="126"/>
    </location>
</feature>
<accession>A0A4Z2J2H2</accession>
<feature type="compositionally biased region" description="Basic and acidic residues" evidence="1">
    <location>
        <begin position="111"/>
        <end position="126"/>
    </location>
</feature>
<evidence type="ECO:0000313" key="2">
    <source>
        <dbReference type="EMBL" id="TNN83918.1"/>
    </source>
</evidence>
<gene>
    <name evidence="2" type="ORF">EYF80_005789</name>
</gene>
<keyword evidence="3" id="KW-1185">Reference proteome</keyword>
<dbReference type="Proteomes" id="UP000314294">
    <property type="component" value="Unassembled WGS sequence"/>
</dbReference>
<dbReference type="AlphaFoldDB" id="A0A4Z2J2H2"/>
<reference evidence="2 3" key="1">
    <citation type="submission" date="2019-03" db="EMBL/GenBank/DDBJ databases">
        <title>First draft genome of Liparis tanakae, snailfish: a comprehensive survey of snailfish specific genes.</title>
        <authorList>
            <person name="Kim W."/>
            <person name="Song I."/>
            <person name="Jeong J.-H."/>
            <person name="Kim D."/>
            <person name="Kim S."/>
            <person name="Ryu S."/>
            <person name="Song J.Y."/>
            <person name="Lee S.K."/>
        </authorList>
    </citation>
    <scope>NUCLEOTIDE SEQUENCE [LARGE SCALE GENOMIC DNA]</scope>
    <source>
        <tissue evidence="2">Muscle</tissue>
    </source>
</reference>
<evidence type="ECO:0000256" key="1">
    <source>
        <dbReference type="SAM" id="MobiDB-lite"/>
    </source>
</evidence>
<sequence length="126" mass="13674">MPEHRLGTRHSPALPAAIPPRDGPEVKAEPTELNACAGAKAERLGCELAPPFFLFFCGGEKSSVSEKCAGQMMRAGNERRSRCPGTHNEIKQGRRSITLTEEGTRGLAQDVSREEQDARGPAFNDK</sequence>
<feature type="region of interest" description="Disordered" evidence="1">
    <location>
        <begin position="1"/>
        <end position="29"/>
    </location>
</feature>
<proteinExistence type="predicted"/>
<evidence type="ECO:0000313" key="3">
    <source>
        <dbReference type="Proteomes" id="UP000314294"/>
    </source>
</evidence>
<dbReference type="EMBL" id="SRLO01000030">
    <property type="protein sequence ID" value="TNN83918.1"/>
    <property type="molecule type" value="Genomic_DNA"/>
</dbReference>
<protein>
    <submittedName>
        <fullName evidence="2">Uncharacterized protein</fullName>
    </submittedName>
</protein>